<dbReference type="InterPro" id="IPR011856">
    <property type="entry name" value="tRNA_endonuc-like_dom_sf"/>
</dbReference>
<name>A0A1W1UPA5_PEPAS</name>
<dbReference type="PANTHER" id="PTHR34039">
    <property type="entry name" value="UPF0102 PROTEIN YRAN"/>
    <property type="match status" value="1"/>
</dbReference>
<evidence type="ECO:0000313" key="3">
    <source>
        <dbReference type="EMBL" id="SMB82829.1"/>
    </source>
</evidence>
<dbReference type="Proteomes" id="UP000192368">
    <property type="component" value="Unassembled WGS sequence"/>
</dbReference>
<dbReference type="InterPro" id="IPR011335">
    <property type="entry name" value="Restrct_endonuc-II-like"/>
</dbReference>
<dbReference type="Pfam" id="PF02021">
    <property type="entry name" value="UPF0102"/>
    <property type="match status" value="1"/>
</dbReference>
<dbReference type="OrthoDB" id="9802516at2"/>
<dbReference type="STRING" id="573058.SAMN00017477_0499"/>
<organism evidence="3 4">
    <name type="scientific">Peptoniphilus asaccharolyticus DSM 20463</name>
    <dbReference type="NCBI Taxonomy" id="573058"/>
    <lineage>
        <taxon>Bacteria</taxon>
        <taxon>Bacillati</taxon>
        <taxon>Bacillota</taxon>
        <taxon>Tissierellia</taxon>
        <taxon>Tissierellales</taxon>
        <taxon>Peptoniphilaceae</taxon>
        <taxon>Peptoniphilus</taxon>
    </lineage>
</organism>
<reference evidence="4" key="1">
    <citation type="submission" date="2017-04" db="EMBL/GenBank/DDBJ databases">
        <authorList>
            <person name="Varghese N."/>
            <person name="Submissions S."/>
        </authorList>
    </citation>
    <scope>NUCLEOTIDE SEQUENCE [LARGE SCALE GENOMIC DNA]</scope>
    <source>
        <strain evidence="4">DSM 20463</strain>
    </source>
</reference>
<gene>
    <name evidence="3" type="ORF">SAMN00017477_0499</name>
</gene>
<dbReference type="AlphaFoldDB" id="A0A1W1UPA5"/>
<dbReference type="CDD" id="cd20736">
    <property type="entry name" value="PoNe_Nuclease"/>
    <property type="match status" value="1"/>
</dbReference>
<sequence length="116" mass="13778">MNNKEFGDYGEQVATDYLLKKGYKVLDRNYRAIGTEIDIVCLYEDIIVFVEVKSRRTKTFGNAFEAVDERKIHNIIQTAMNYLMRFNYTHLQVRFDVIEYYSFGEINHIENAFEVI</sequence>
<keyword evidence="3" id="KW-0540">Nuclease</keyword>
<dbReference type="NCBIfam" id="NF009150">
    <property type="entry name" value="PRK12497.1-3"/>
    <property type="match status" value="1"/>
</dbReference>
<dbReference type="GO" id="GO:0003676">
    <property type="term" value="F:nucleic acid binding"/>
    <property type="evidence" value="ECO:0007669"/>
    <property type="project" value="InterPro"/>
</dbReference>
<keyword evidence="4" id="KW-1185">Reference proteome</keyword>
<dbReference type="InterPro" id="IPR003509">
    <property type="entry name" value="UPF0102_YraN-like"/>
</dbReference>
<keyword evidence="3" id="KW-0378">Hydrolase</keyword>
<comment type="similarity">
    <text evidence="1 2">Belongs to the UPF0102 family.</text>
</comment>
<evidence type="ECO:0000313" key="4">
    <source>
        <dbReference type="Proteomes" id="UP000192368"/>
    </source>
</evidence>
<dbReference type="PANTHER" id="PTHR34039:SF1">
    <property type="entry name" value="UPF0102 PROTEIN YRAN"/>
    <property type="match status" value="1"/>
</dbReference>
<evidence type="ECO:0000256" key="2">
    <source>
        <dbReference type="HAMAP-Rule" id="MF_00048"/>
    </source>
</evidence>
<dbReference type="Gene3D" id="3.40.1350.10">
    <property type="match status" value="1"/>
</dbReference>
<accession>A0A1W1UPA5</accession>
<dbReference type="SUPFAM" id="SSF52980">
    <property type="entry name" value="Restriction endonuclease-like"/>
    <property type="match status" value="1"/>
</dbReference>
<dbReference type="RefSeq" id="WP_144017962.1">
    <property type="nucleotide sequence ID" value="NZ_FWWR01000009.1"/>
</dbReference>
<proteinExistence type="inferred from homology"/>
<dbReference type="NCBIfam" id="TIGR00252">
    <property type="entry name" value="YraN family protein"/>
    <property type="match status" value="1"/>
</dbReference>
<dbReference type="GO" id="GO:0004519">
    <property type="term" value="F:endonuclease activity"/>
    <property type="evidence" value="ECO:0007669"/>
    <property type="project" value="UniProtKB-KW"/>
</dbReference>
<dbReference type="EMBL" id="FWWR01000009">
    <property type="protein sequence ID" value="SMB82829.1"/>
    <property type="molecule type" value="Genomic_DNA"/>
</dbReference>
<protein>
    <recommendedName>
        <fullName evidence="2">UPF0102 protein SAMN00017477_0499</fullName>
    </recommendedName>
</protein>
<dbReference type="HAMAP" id="MF_00048">
    <property type="entry name" value="UPF0102"/>
    <property type="match status" value="1"/>
</dbReference>
<keyword evidence="3" id="KW-0255">Endonuclease</keyword>
<evidence type="ECO:0000256" key="1">
    <source>
        <dbReference type="ARBA" id="ARBA00006738"/>
    </source>
</evidence>